<reference evidence="3 4" key="1">
    <citation type="submission" date="2017-05" db="EMBL/GenBank/DDBJ databases">
        <authorList>
            <person name="Varghese N."/>
            <person name="Submissions S."/>
        </authorList>
    </citation>
    <scope>NUCLEOTIDE SEQUENCE [LARGE SCALE GENOMIC DNA]</scope>
    <source>
        <strain evidence="3 4">DSM 27040</strain>
    </source>
</reference>
<sequence length="162" mass="17915">MKKRPSILGTLIFAAVFFIAGLMTYKHITKPIAEEAEASKDWPTVQGTVTHAELTKSRDNDGNDMYSANIRYNYVVDGNSFNSSNIKTVDGSTSMKSSVKKTLKKYAKGTKVAVHYDPEFPNTAVLETGTSFLFGLLLKLPLLFCAVSVLMVFSLFKRLLFG</sequence>
<keyword evidence="1" id="KW-0812">Transmembrane</keyword>
<feature type="domain" description="DUF3592" evidence="2">
    <location>
        <begin position="45"/>
        <end position="130"/>
    </location>
</feature>
<keyword evidence="1" id="KW-1133">Transmembrane helix</keyword>
<gene>
    <name evidence="3" type="ORF">SAMN06265379_10841</name>
</gene>
<dbReference type="RefSeq" id="WP_142534098.1">
    <property type="nucleotide sequence ID" value="NZ_FXTB01000008.1"/>
</dbReference>
<dbReference type="OrthoDB" id="1121306at2"/>
<keyword evidence="4" id="KW-1185">Reference proteome</keyword>
<accession>A0A521EAC0</accession>
<evidence type="ECO:0000256" key="1">
    <source>
        <dbReference type="SAM" id="Phobius"/>
    </source>
</evidence>
<protein>
    <recommendedName>
        <fullName evidence="2">DUF3592 domain-containing protein</fullName>
    </recommendedName>
</protein>
<feature type="transmembrane region" description="Helical" evidence="1">
    <location>
        <begin position="132"/>
        <end position="156"/>
    </location>
</feature>
<dbReference type="EMBL" id="FXTB01000008">
    <property type="protein sequence ID" value="SMO80391.1"/>
    <property type="molecule type" value="Genomic_DNA"/>
</dbReference>
<dbReference type="InterPro" id="IPR021994">
    <property type="entry name" value="DUF3592"/>
</dbReference>
<dbReference type="AlphaFoldDB" id="A0A521EAC0"/>
<evidence type="ECO:0000313" key="4">
    <source>
        <dbReference type="Proteomes" id="UP000319040"/>
    </source>
</evidence>
<dbReference type="Proteomes" id="UP000319040">
    <property type="component" value="Unassembled WGS sequence"/>
</dbReference>
<dbReference type="Pfam" id="PF12158">
    <property type="entry name" value="DUF3592"/>
    <property type="match status" value="1"/>
</dbReference>
<keyword evidence="1" id="KW-0472">Membrane</keyword>
<evidence type="ECO:0000313" key="3">
    <source>
        <dbReference type="EMBL" id="SMO80391.1"/>
    </source>
</evidence>
<proteinExistence type="predicted"/>
<name>A0A521EAC0_SACCC</name>
<feature type="transmembrane region" description="Helical" evidence="1">
    <location>
        <begin position="7"/>
        <end position="25"/>
    </location>
</feature>
<organism evidence="3 4">
    <name type="scientific">Saccharicrinis carchari</name>
    <dbReference type="NCBI Taxonomy" id="1168039"/>
    <lineage>
        <taxon>Bacteria</taxon>
        <taxon>Pseudomonadati</taxon>
        <taxon>Bacteroidota</taxon>
        <taxon>Bacteroidia</taxon>
        <taxon>Marinilabiliales</taxon>
        <taxon>Marinilabiliaceae</taxon>
        <taxon>Saccharicrinis</taxon>
    </lineage>
</organism>
<evidence type="ECO:0000259" key="2">
    <source>
        <dbReference type="Pfam" id="PF12158"/>
    </source>
</evidence>